<dbReference type="InterPro" id="IPR013785">
    <property type="entry name" value="Aldolase_TIM"/>
</dbReference>
<dbReference type="Proteomes" id="UP000885660">
    <property type="component" value="Unassembled WGS sequence"/>
</dbReference>
<evidence type="ECO:0000256" key="2">
    <source>
        <dbReference type="ARBA" id="ARBA00023235"/>
    </source>
</evidence>
<evidence type="ECO:0000256" key="1">
    <source>
        <dbReference type="ARBA" id="ARBA00022723"/>
    </source>
</evidence>
<organism evidence="3">
    <name type="scientific">Aerophobetes bacterium</name>
    <dbReference type="NCBI Taxonomy" id="2030807"/>
    <lineage>
        <taxon>Bacteria</taxon>
        <taxon>Candidatus Aerophobota</taxon>
    </lineage>
</organism>
<dbReference type="InterPro" id="IPR011060">
    <property type="entry name" value="RibuloseP-bd_barrel"/>
</dbReference>
<dbReference type="EMBL" id="DRBC01000021">
    <property type="protein sequence ID" value="HDN84184.1"/>
    <property type="molecule type" value="Genomic_DNA"/>
</dbReference>
<accession>A0A7V0MY43</accession>
<dbReference type="InterPro" id="IPR000056">
    <property type="entry name" value="Ribul_P_3_epim-like"/>
</dbReference>
<dbReference type="SUPFAM" id="SSF51366">
    <property type="entry name" value="Ribulose-phoshate binding barrel"/>
    <property type="match status" value="1"/>
</dbReference>
<gene>
    <name evidence="3" type="ORF">ENG47_00315</name>
</gene>
<proteinExistence type="predicted"/>
<protein>
    <submittedName>
        <fullName evidence="3">Ribulose-phosphate 3-epimerase</fullName>
    </submittedName>
</protein>
<dbReference type="AlphaFoldDB" id="A0A7V0MY43"/>
<dbReference type="GO" id="GO:0016857">
    <property type="term" value="F:racemase and epimerase activity, acting on carbohydrates and derivatives"/>
    <property type="evidence" value="ECO:0007669"/>
    <property type="project" value="InterPro"/>
</dbReference>
<reference evidence="3" key="1">
    <citation type="journal article" date="2020" name="mSystems">
        <title>Genome- and Community-Level Interaction Insights into Carbon Utilization and Element Cycling Functions of Hydrothermarchaeota in Hydrothermal Sediment.</title>
        <authorList>
            <person name="Zhou Z."/>
            <person name="Liu Y."/>
            <person name="Xu W."/>
            <person name="Pan J."/>
            <person name="Luo Z.H."/>
            <person name="Li M."/>
        </authorList>
    </citation>
    <scope>NUCLEOTIDE SEQUENCE [LARGE SCALE GENOMIC DNA]</scope>
    <source>
        <strain evidence="3">HyVt-219</strain>
    </source>
</reference>
<name>A0A7V0MY43_UNCAE</name>
<evidence type="ECO:0000313" key="3">
    <source>
        <dbReference type="EMBL" id="HDN84184.1"/>
    </source>
</evidence>
<dbReference type="Pfam" id="PF00834">
    <property type="entry name" value="Ribul_P_3_epim"/>
    <property type="match status" value="1"/>
</dbReference>
<dbReference type="CDD" id="cd00429">
    <property type="entry name" value="RPE"/>
    <property type="match status" value="1"/>
</dbReference>
<comment type="caution">
    <text evidence="3">The sequence shown here is derived from an EMBL/GenBank/DDBJ whole genome shotgun (WGS) entry which is preliminary data.</text>
</comment>
<dbReference type="GO" id="GO:0046872">
    <property type="term" value="F:metal ion binding"/>
    <property type="evidence" value="ECO:0007669"/>
    <property type="project" value="UniProtKB-KW"/>
</dbReference>
<dbReference type="PROSITE" id="PS01085">
    <property type="entry name" value="RIBUL_P_3_EPIMER_1"/>
    <property type="match status" value="1"/>
</dbReference>
<sequence>MNNTLRIKIAPSILAADFSRLLDDIKRVEKEADLLHIDIMDGHFVPNITFGPGLLRFLKGEVNLPFDVHLMVDYPERWIEPFAEVGCEFITVHVEAASHLDRLVNFIKKRGRKAGVALNPTTPESAVEYII</sequence>
<keyword evidence="1" id="KW-0479">Metal-binding</keyword>
<dbReference type="GO" id="GO:0005975">
    <property type="term" value="P:carbohydrate metabolic process"/>
    <property type="evidence" value="ECO:0007669"/>
    <property type="project" value="InterPro"/>
</dbReference>
<keyword evidence="2" id="KW-0413">Isomerase</keyword>
<dbReference type="PANTHER" id="PTHR11749">
    <property type="entry name" value="RIBULOSE-5-PHOSPHATE-3-EPIMERASE"/>
    <property type="match status" value="1"/>
</dbReference>
<feature type="non-terminal residue" evidence="3">
    <location>
        <position position="131"/>
    </location>
</feature>
<dbReference type="Gene3D" id="3.20.20.70">
    <property type="entry name" value="Aldolase class I"/>
    <property type="match status" value="1"/>
</dbReference>